<dbReference type="InterPro" id="IPR039536">
    <property type="entry name" value="TetR_C_Proteobacteria"/>
</dbReference>
<evidence type="ECO:0000313" key="6">
    <source>
        <dbReference type="EMBL" id="PZM17210.1"/>
    </source>
</evidence>
<name>A0A2W4F979_9HYPH</name>
<keyword evidence="3" id="KW-0804">Transcription</keyword>
<dbReference type="InterPro" id="IPR001647">
    <property type="entry name" value="HTH_TetR"/>
</dbReference>
<dbReference type="GO" id="GO:0000976">
    <property type="term" value="F:transcription cis-regulatory region binding"/>
    <property type="evidence" value="ECO:0007669"/>
    <property type="project" value="TreeGrafter"/>
</dbReference>
<evidence type="ECO:0000259" key="5">
    <source>
        <dbReference type="PROSITE" id="PS50977"/>
    </source>
</evidence>
<dbReference type="AlphaFoldDB" id="A0A2W4F979"/>
<dbReference type="FunFam" id="1.10.10.60:FF:000141">
    <property type="entry name" value="TetR family transcriptional regulator"/>
    <property type="match status" value="1"/>
</dbReference>
<accession>A0A2W4F979</accession>
<dbReference type="RefSeq" id="WP_111158538.1">
    <property type="nucleotide sequence ID" value="NZ_PCDP01000001.1"/>
</dbReference>
<dbReference type="Pfam" id="PF14246">
    <property type="entry name" value="TetR_C_7"/>
    <property type="match status" value="1"/>
</dbReference>
<dbReference type="PROSITE" id="PS50977">
    <property type="entry name" value="HTH_TETR_2"/>
    <property type="match status" value="1"/>
</dbReference>
<dbReference type="OrthoDB" id="5292901at2"/>
<gene>
    <name evidence="6" type="ORF">CPY51_03000</name>
</gene>
<sequence>MEIDNESRSARKDREIIKAATAAFVSKGYDGTSMEEIATNAAVSKQTVYKHFTDKETLFTEVVRSTAVRTNDVIELVATLLSEDCFMKGGLHQLARRLVTMLLDEELLKLRRLIIANADRMPQLGRDWYEKGFERMLATMASCFQKLAARDLLEVPDPYLAASHFFGMLLWIPMNEAMFTGNSNPRSKTELERHADASVEAFLVAYGKRPKQPR</sequence>
<dbReference type="Proteomes" id="UP000248925">
    <property type="component" value="Unassembled WGS sequence"/>
</dbReference>
<evidence type="ECO:0000256" key="1">
    <source>
        <dbReference type="ARBA" id="ARBA00023015"/>
    </source>
</evidence>
<dbReference type="Gene3D" id="1.10.357.10">
    <property type="entry name" value="Tetracycline Repressor, domain 2"/>
    <property type="match status" value="1"/>
</dbReference>
<dbReference type="Pfam" id="PF00440">
    <property type="entry name" value="TetR_N"/>
    <property type="match status" value="1"/>
</dbReference>
<reference evidence="6 7" key="1">
    <citation type="journal article" date="2018" name="Sci. Rep.">
        <title>Rhizobium tumorigenes sp. nov., a novel plant tumorigenic bacterium isolated from cane gall tumors on thornless blackberry.</title>
        <authorList>
            <person name="Kuzmanovi N."/>
            <person name="Smalla K."/>
            <person name="Gronow S."/>
            <person name="PuBawska J."/>
        </authorList>
    </citation>
    <scope>NUCLEOTIDE SEQUENCE [LARGE SCALE GENOMIC DNA]</scope>
    <source>
        <strain evidence="6 7">CCBAU 85046</strain>
    </source>
</reference>
<keyword evidence="7" id="KW-1185">Reference proteome</keyword>
<comment type="caution">
    <text evidence="6">The sequence shown here is derived from an EMBL/GenBank/DDBJ whole genome shotgun (WGS) entry which is preliminary data.</text>
</comment>
<protein>
    <submittedName>
        <fullName evidence="6">TetR family transcriptional regulator</fullName>
    </submittedName>
</protein>
<dbReference type="InterPro" id="IPR036271">
    <property type="entry name" value="Tet_transcr_reg_TetR-rel_C_sf"/>
</dbReference>
<dbReference type="InterPro" id="IPR009057">
    <property type="entry name" value="Homeodomain-like_sf"/>
</dbReference>
<evidence type="ECO:0000256" key="3">
    <source>
        <dbReference type="ARBA" id="ARBA00023163"/>
    </source>
</evidence>
<dbReference type="PANTHER" id="PTHR30055:SF146">
    <property type="entry name" value="HTH-TYPE TRANSCRIPTIONAL DUAL REGULATOR CECR"/>
    <property type="match status" value="1"/>
</dbReference>
<evidence type="ECO:0000256" key="4">
    <source>
        <dbReference type="PROSITE-ProRule" id="PRU00335"/>
    </source>
</evidence>
<evidence type="ECO:0000256" key="2">
    <source>
        <dbReference type="ARBA" id="ARBA00023125"/>
    </source>
</evidence>
<feature type="DNA-binding region" description="H-T-H motif" evidence="4">
    <location>
        <begin position="33"/>
        <end position="52"/>
    </location>
</feature>
<feature type="domain" description="HTH tetR-type" evidence="5">
    <location>
        <begin position="10"/>
        <end position="70"/>
    </location>
</feature>
<evidence type="ECO:0000313" key="7">
    <source>
        <dbReference type="Proteomes" id="UP000248925"/>
    </source>
</evidence>
<dbReference type="SUPFAM" id="SSF46689">
    <property type="entry name" value="Homeodomain-like"/>
    <property type="match status" value="1"/>
</dbReference>
<proteinExistence type="predicted"/>
<dbReference type="SUPFAM" id="SSF48498">
    <property type="entry name" value="Tetracyclin repressor-like, C-terminal domain"/>
    <property type="match status" value="1"/>
</dbReference>
<keyword evidence="1" id="KW-0805">Transcription regulation</keyword>
<dbReference type="PANTHER" id="PTHR30055">
    <property type="entry name" value="HTH-TYPE TRANSCRIPTIONAL REGULATOR RUTR"/>
    <property type="match status" value="1"/>
</dbReference>
<organism evidence="6 7">
    <name type="scientific">Rhizobium tubonense</name>
    <dbReference type="NCBI Taxonomy" id="484088"/>
    <lineage>
        <taxon>Bacteria</taxon>
        <taxon>Pseudomonadati</taxon>
        <taxon>Pseudomonadota</taxon>
        <taxon>Alphaproteobacteria</taxon>
        <taxon>Hyphomicrobiales</taxon>
        <taxon>Rhizobiaceae</taxon>
        <taxon>Rhizobium/Agrobacterium group</taxon>
        <taxon>Rhizobium</taxon>
    </lineage>
</organism>
<keyword evidence="2 4" id="KW-0238">DNA-binding</keyword>
<dbReference type="InterPro" id="IPR050109">
    <property type="entry name" value="HTH-type_TetR-like_transc_reg"/>
</dbReference>
<dbReference type="EMBL" id="PCDP01000001">
    <property type="protein sequence ID" value="PZM17210.1"/>
    <property type="molecule type" value="Genomic_DNA"/>
</dbReference>
<dbReference type="PRINTS" id="PR00455">
    <property type="entry name" value="HTHTETR"/>
</dbReference>
<dbReference type="GO" id="GO:0003700">
    <property type="term" value="F:DNA-binding transcription factor activity"/>
    <property type="evidence" value="ECO:0007669"/>
    <property type="project" value="TreeGrafter"/>
</dbReference>